<dbReference type="PANTHER" id="PTHR42705:SF2">
    <property type="entry name" value="BIFUNCTIONAL NON-HOMOLOGOUS END JOINING PROTEIN LIGD"/>
    <property type="match status" value="1"/>
</dbReference>
<evidence type="ECO:0000256" key="12">
    <source>
        <dbReference type="ARBA" id="ARBA00022840"/>
    </source>
</evidence>
<dbReference type="InterPro" id="IPR012340">
    <property type="entry name" value="NA-bd_OB-fold"/>
</dbReference>
<dbReference type="CDD" id="cd07906">
    <property type="entry name" value="Adenylation_DNA_ligase_LigD_LigC"/>
    <property type="match status" value="1"/>
</dbReference>
<keyword evidence="6" id="KW-0540">Nuclease</keyword>
<dbReference type="SUPFAM" id="SSF50249">
    <property type="entry name" value="Nucleic acid-binding proteins"/>
    <property type="match status" value="1"/>
</dbReference>
<keyword evidence="10" id="KW-0378">Hydrolase</keyword>
<feature type="region of interest" description="Disordered" evidence="23">
    <location>
        <begin position="1"/>
        <end position="21"/>
    </location>
</feature>
<evidence type="ECO:0000256" key="20">
    <source>
        <dbReference type="ARBA" id="ARBA00034003"/>
    </source>
</evidence>
<evidence type="ECO:0000313" key="26">
    <source>
        <dbReference type="Proteomes" id="UP000321685"/>
    </source>
</evidence>
<dbReference type="InterPro" id="IPR014145">
    <property type="entry name" value="LigD_pol_dom"/>
</dbReference>
<dbReference type="GO" id="GO:0005524">
    <property type="term" value="F:ATP binding"/>
    <property type="evidence" value="ECO:0007669"/>
    <property type="project" value="UniProtKB-KW"/>
</dbReference>
<dbReference type="GO" id="GO:0003677">
    <property type="term" value="F:DNA binding"/>
    <property type="evidence" value="ECO:0007669"/>
    <property type="project" value="UniProtKB-KW"/>
</dbReference>
<dbReference type="InterPro" id="IPR012310">
    <property type="entry name" value="DNA_ligase_ATP-dep_cent"/>
</dbReference>
<reference evidence="25 26" key="1">
    <citation type="submission" date="2019-07" db="EMBL/GenBank/DDBJ databases">
        <title>Whole genome shotgun sequence of Pseudonocardia sulfidoxydans NBRC 16205.</title>
        <authorList>
            <person name="Hosoyama A."/>
            <person name="Uohara A."/>
            <person name="Ohji S."/>
            <person name="Ichikawa N."/>
        </authorList>
    </citation>
    <scope>NUCLEOTIDE SEQUENCE [LARGE SCALE GENOMIC DNA]</scope>
    <source>
        <strain evidence="25 26">NBRC 16205</strain>
    </source>
</reference>
<evidence type="ECO:0000256" key="2">
    <source>
        <dbReference type="ARBA" id="ARBA00012727"/>
    </source>
</evidence>
<keyword evidence="4" id="KW-0808">Transferase</keyword>
<dbReference type="GO" id="GO:0046872">
    <property type="term" value="F:metal ion binding"/>
    <property type="evidence" value="ECO:0007669"/>
    <property type="project" value="UniProtKB-KW"/>
</dbReference>
<evidence type="ECO:0000259" key="24">
    <source>
        <dbReference type="PROSITE" id="PS50160"/>
    </source>
</evidence>
<proteinExistence type="inferred from homology"/>
<dbReference type="Pfam" id="PF04679">
    <property type="entry name" value="DNA_ligase_A_C"/>
    <property type="match status" value="1"/>
</dbReference>
<evidence type="ECO:0000256" key="21">
    <source>
        <dbReference type="ARBA" id="ARBA00049981"/>
    </source>
</evidence>
<evidence type="ECO:0000256" key="17">
    <source>
        <dbReference type="ARBA" id="ARBA00023211"/>
    </source>
</evidence>
<evidence type="ECO:0000256" key="15">
    <source>
        <dbReference type="ARBA" id="ARBA00023172"/>
    </source>
</evidence>
<organism evidence="25 26">
    <name type="scientific">Pseudonocardia sulfidoxydans NBRC 16205</name>
    <dbReference type="NCBI Taxonomy" id="1223511"/>
    <lineage>
        <taxon>Bacteria</taxon>
        <taxon>Bacillati</taxon>
        <taxon>Actinomycetota</taxon>
        <taxon>Actinomycetes</taxon>
        <taxon>Pseudonocardiales</taxon>
        <taxon>Pseudonocardiaceae</taxon>
        <taxon>Pseudonocardia</taxon>
    </lineage>
</organism>
<comment type="similarity">
    <text evidence="21">In the C-terminal section; belongs to the ATP-dependent DNA ligase family.</text>
</comment>
<keyword evidence="8" id="KW-0547">Nucleotide-binding</keyword>
<protein>
    <recommendedName>
        <fullName evidence="2">DNA ligase (ATP)</fullName>
        <ecNumber evidence="2">6.5.1.1</ecNumber>
    </recommendedName>
    <alternativeName>
        <fullName evidence="19">NHEJ DNA polymerase</fullName>
    </alternativeName>
</protein>
<dbReference type="Gene3D" id="2.40.50.140">
    <property type="entry name" value="Nucleic acid-binding proteins"/>
    <property type="match status" value="1"/>
</dbReference>
<gene>
    <name evidence="25" type="ORF">PSU4_32660</name>
</gene>
<dbReference type="Gene3D" id="3.30.1490.70">
    <property type="match status" value="1"/>
</dbReference>
<keyword evidence="5" id="KW-0548">Nucleotidyltransferase</keyword>
<comment type="similarity">
    <text evidence="22">In the N-terminal section; belongs to the LigD polymerase family.</text>
</comment>
<keyword evidence="15" id="KW-0233">DNA recombination</keyword>
<dbReference type="Gene3D" id="3.90.920.10">
    <property type="entry name" value="DNA primase, PRIM domain"/>
    <property type="match status" value="1"/>
</dbReference>
<keyword evidence="3" id="KW-0436">Ligase</keyword>
<keyword evidence="11" id="KW-0269">Exonuclease</keyword>
<dbReference type="GO" id="GO:0006310">
    <property type="term" value="P:DNA recombination"/>
    <property type="evidence" value="ECO:0007669"/>
    <property type="project" value="UniProtKB-KW"/>
</dbReference>
<keyword evidence="14" id="KW-0238">DNA-binding</keyword>
<dbReference type="GO" id="GO:0003910">
    <property type="term" value="F:DNA ligase (ATP) activity"/>
    <property type="evidence" value="ECO:0007669"/>
    <property type="project" value="UniProtKB-EC"/>
</dbReference>
<dbReference type="SUPFAM" id="SSF56091">
    <property type="entry name" value="DNA ligase/mRNA capping enzyme, catalytic domain"/>
    <property type="match status" value="1"/>
</dbReference>
<evidence type="ECO:0000256" key="19">
    <source>
        <dbReference type="ARBA" id="ARBA00029943"/>
    </source>
</evidence>
<dbReference type="Gene3D" id="3.30.470.30">
    <property type="entry name" value="DNA ligase/mRNA capping enzyme"/>
    <property type="match status" value="1"/>
</dbReference>
<dbReference type="NCBIfam" id="TIGR02779">
    <property type="entry name" value="NHEJ_ligase_lig"/>
    <property type="match status" value="1"/>
</dbReference>
<dbReference type="GO" id="GO:0004527">
    <property type="term" value="F:exonuclease activity"/>
    <property type="evidence" value="ECO:0007669"/>
    <property type="project" value="UniProtKB-KW"/>
</dbReference>
<dbReference type="PANTHER" id="PTHR42705">
    <property type="entry name" value="BIFUNCTIONAL NON-HOMOLOGOUS END JOINING PROTEIN LIGD"/>
    <property type="match status" value="1"/>
</dbReference>
<keyword evidence="9" id="KW-0227">DNA damage</keyword>
<dbReference type="Pfam" id="PF01068">
    <property type="entry name" value="DNA_ligase_A_M"/>
    <property type="match status" value="1"/>
</dbReference>
<evidence type="ECO:0000256" key="1">
    <source>
        <dbReference type="ARBA" id="ARBA00001936"/>
    </source>
</evidence>
<dbReference type="Pfam" id="PF21686">
    <property type="entry name" value="LigD_Prim-Pol"/>
    <property type="match status" value="1"/>
</dbReference>
<evidence type="ECO:0000256" key="23">
    <source>
        <dbReference type="SAM" id="MobiDB-lite"/>
    </source>
</evidence>
<evidence type="ECO:0000256" key="5">
    <source>
        <dbReference type="ARBA" id="ARBA00022695"/>
    </source>
</evidence>
<keyword evidence="26" id="KW-1185">Reference proteome</keyword>
<evidence type="ECO:0000256" key="11">
    <source>
        <dbReference type="ARBA" id="ARBA00022839"/>
    </source>
</evidence>
<comment type="cofactor">
    <cofactor evidence="1">
        <name>Mn(2+)</name>
        <dbReference type="ChEBI" id="CHEBI:29035"/>
    </cofactor>
</comment>
<accession>A0A511DHP1</accession>
<dbReference type="PROSITE" id="PS50160">
    <property type="entry name" value="DNA_LIGASE_A3"/>
    <property type="match status" value="1"/>
</dbReference>
<feature type="domain" description="ATP-dependent DNA ligase family profile" evidence="24">
    <location>
        <begin position="106"/>
        <end position="230"/>
    </location>
</feature>
<comment type="caution">
    <text evidence="25">The sequence shown here is derived from an EMBL/GenBank/DDBJ whole genome shotgun (WGS) entry which is preliminary data.</text>
</comment>
<dbReference type="CDD" id="cd07971">
    <property type="entry name" value="OBF_DNA_ligase_LigD"/>
    <property type="match status" value="1"/>
</dbReference>
<dbReference type="GO" id="GO:0003887">
    <property type="term" value="F:DNA-directed DNA polymerase activity"/>
    <property type="evidence" value="ECO:0007669"/>
    <property type="project" value="UniProtKB-KW"/>
</dbReference>
<keyword evidence="18" id="KW-0511">Multifunctional enzyme</keyword>
<keyword evidence="13" id="KW-0239">DNA-directed DNA polymerase</keyword>
<dbReference type="NCBIfam" id="TIGR02776">
    <property type="entry name" value="NHEJ_ligase_prk"/>
    <property type="match status" value="1"/>
</dbReference>
<evidence type="ECO:0000256" key="3">
    <source>
        <dbReference type="ARBA" id="ARBA00022598"/>
    </source>
</evidence>
<dbReference type="InterPro" id="IPR014146">
    <property type="entry name" value="LigD_ligase_dom"/>
</dbReference>
<keyword evidence="7" id="KW-0479">Metal-binding</keyword>
<evidence type="ECO:0000256" key="9">
    <source>
        <dbReference type="ARBA" id="ARBA00022763"/>
    </source>
</evidence>
<dbReference type="InterPro" id="IPR014143">
    <property type="entry name" value="NHEJ_ligase_prk"/>
</dbReference>
<comment type="catalytic activity">
    <reaction evidence="20">
        <text>ATP + (deoxyribonucleotide)n-3'-hydroxyl + 5'-phospho-(deoxyribonucleotide)m = (deoxyribonucleotide)n+m + AMP + diphosphate.</text>
        <dbReference type="EC" id="6.5.1.1"/>
    </reaction>
</comment>
<evidence type="ECO:0000313" key="25">
    <source>
        <dbReference type="EMBL" id="GEL24312.1"/>
    </source>
</evidence>
<evidence type="ECO:0000256" key="8">
    <source>
        <dbReference type="ARBA" id="ARBA00022741"/>
    </source>
</evidence>
<evidence type="ECO:0000256" key="7">
    <source>
        <dbReference type="ARBA" id="ARBA00022723"/>
    </source>
</evidence>
<evidence type="ECO:0000256" key="18">
    <source>
        <dbReference type="ARBA" id="ARBA00023268"/>
    </source>
</evidence>
<name>A0A511DHP1_9PSEU</name>
<dbReference type="Proteomes" id="UP000321685">
    <property type="component" value="Unassembled WGS sequence"/>
</dbReference>
<evidence type="ECO:0000256" key="16">
    <source>
        <dbReference type="ARBA" id="ARBA00023204"/>
    </source>
</evidence>
<evidence type="ECO:0000256" key="22">
    <source>
        <dbReference type="ARBA" id="ARBA00049990"/>
    </source>
</evidence>
<keyword evidence="16" id="KW-0234">DNA repair</keyword>
<evidence type="ECO:0000256" key="6">
    <source>
        <dbReference type="ARBA" id="ARBA00022722"/>
    </source>
</evidence>
<dbReference type="InterPro" id="IPR012309">
    <property type="entry name" value="DNA_ligase_ATP-dep_C"/>
</dbReference>
<dbReference type="AlphaFoldDB" id="A0A511DHP1"/>
<evidence type="ECO:0000256" key="14">
    <source>
        <dbReference type="ARBA" id="ARBA00023125"/>
    </source>
</evidence>
<dbReference type="RefSeq" id="WP_186816996.1">
    <property type="nucleotide sequence ID" value="NZ_BJVJ01000031.1"/>
</dbReference>
<dbReference type="InterPro" id="IPR052171">
    <property type="entry name" value="NHEJ_LigD"/>
</dbReference>
<dbReference type="EC" id="6.5.1.1" evidence="2"/>
<sequence length="659" mass="72944">MPARRPDAQLRPMLATPGRPPAGPGWAVEFKWDGVRAIVDVDTSGAVHLTSRNGNDVTGGYPDLVPGLPTDRPLVLDAEIVALDAAGRPDFGLLQNRMHVRNPPAALRAEVPVQLYVFDVLRVGERSLLRETYDDRRQVLLGLGLAERPRIAVPPSTVDVPPAQMLDVAREHGLEGIVAKRRTSRYEPGRRAASWIKTALFTTREVVLGGWTPGQGRRGALGSLLLGAYDEAGDLHYLGNVGTGFTEAALRSLRGKLDELRRDDDPFASGVPREHARGVRWVEPRLVGEVEYRTLTHDARLRHSVWRGLRPDRDPREVVLEGAFARAPLASYGAAVRSPETPRTVTADELAALDMLRRKGNWAVGGREVALTNLDKVLFPGRDGAPPVTKRDFVRYHARVAPYLLPYLRGRPVNMQRFPDGVTKQGFWQKEIPTHAPDWVTRWRYPDADADPGDVQDYVVVDSTATLVWLANLAAVELHPWTSTLPDVHRPTWALIDIDPGPRTSFDDVLAVARLYRTALEHLGVAAAPKVTGKRGVQIWVPVTPGPTFADTRGWVEKVSRAVGRMIPELISWEWHTDRRGGRMRLDYTQNVVNKTLVAPFSARPAPGAPVSMTLTWDELDDPGLRPDRWTVATALDRLETVGDPMLPLVDRAQTLPSL</sequence>
<dbReference type="GO" id="GO:0006281">
    <property type="term" value="P:DNA repair"/>
    <property type="evidence" value="ECO:0007669"/>
    <property type="project" value="UniProtKB-KW"/>
</dbReference>
<evidence type="ECO:0000256" key="10">
    <source>
        <dbReference type="ARBA" id="ARBA00022801"/>
    </source>
</evidence>
<keyword evidence="17" id="KW-0464">Manganese</keyword>
<evidence type="ECO:0000256" key="4">
    <source>
        <dbReference type="ARBA" id="ARBA00022679"/>
    </source>
</evidence>
<evidence type="ECO:0000256" key="13">
    <source>
        <dbReference type="ARBA" id="ARBA00022932"/>
    </source>
</evidence>
<dbReference type="EMBL" id="BJVJ01000031">
    <property type="protein sequence ID" value="GEL24312.1"/>
    <property type="molecule type" value="Genomic_DNA"/>
</dbReference>
<keyword evidence="12" id="KW-0067">ATP-binding</keyword>